<feature type="region of interest" description="Disordered" evidence="1">
    <location>
        <begin position="27"/>
        <end position="62"/>
    </location>
</feature>
<sequence length="197" mass="19367">MSSGSLSKAAALAAACVIALAGCAGPPEQAGQGSSPPASAGAPFPLPVPSSPAAQGAAPTSLPSSGSAIITVQPGAHHLIPATSDRIAAGVCGLAVGPVAVVFINPDTPGPRCQTVTASQSLEIVNHTGSFGFAGKTVTIRWAPYPTVSLDPGQAVMFSGEFGAYLAPGDHFVWISVYAGGGTEVYLRDATKTAGSP</sequence>
<dbReference type="AlphaFoldDB" id="A0A4R5K923"/>
<evidence type="ECO:0000256" key="2">
    <source>
        <dbReference type="SAM" id="SignalP"/>
    </source>
</evidence>
<accession>A0A4R5K923</accession>
<reference evidence="3 4" key="1">
    <citation type="submission" date="2019-03" db="EMBL/GenBank/DDBJ databases">
        <title>Whole genome sequence of Arthrobacter sp JH1-1.</title>
        <authorList>
            <person name="Trinh H.N."/>
        </authorList>
    </citation>
    <scope>NUCLEOTIDE SEQUENCE [LARGE SCALE GENOMIC DNA]</scope>
    <source>
        <strain evidence="3 4">JH1-1</strain>
    </source>
</reference>
<dbReference type="Proteomes" id="UP000295511">
    <property type="component" value="Unassembled WGS sequence"/>
</dbReference>
<evidence type="ECO:0000313" key="3">
    <source>
        <dbReference type="EMBL" id="TDF91641.1"/>
    </source>
</evidence>
<name>A0A4R5K923_9MICC</name>
<organism evidence="3 4">
    <name type="scientific">Arthrobacter terricola</name>
    <dbReference type="NCBI Taxonomy" id="2547396"/>
    <lineage>
        <taxon>Bacteria</taxon>
        <taxon>Bacillati</taxon>
        <taxon>Actinomycetota</taxon>
        <taxon>Actinomycetes</taxon>
        <taxon>Micrococcales</taxon>
        <taxon>Micrococcaceae</taxon>
        <taxon>Arthrobacter</taxon>
    </lineage>
</organism>
<gene>
    <name evidence="3" type="ORF">E1809_20175</name>
</gene>
<dbReference type="RefSeq" id="WP_133206034.1">
    <property type="nucleotide sequence ID" value="NZ_SMRU01000028.1"/>
</dbReference>
<protein>
    <recommendedName>
        <fullName evidence="5">Lipoprotein</fullName>
    </recommendedName>
</protein>
<evidence type="ECO:0000256" key="1">
    <source>
        <dbReference type="SAM" id="MobiDB-lite"/>
    </source>
</evidence>
<proteinExistence type="predicted"/>
<evidence type="ECO:0000313" key="4">
    <source>
        <dbReference type="Proteomes" id="UP000295511"/>
    </source>
</evidence>
<comment type="caution">
    <text evidence="3">The sequence shown here is derived from an EMBL/GenBank/DDBJ whole genome shotgun (WGS) entry which is preliminary data.</text>
</comment>
<feature type="signal peptide" evidence="2">
    <location>
        <begin position="1"/>
        <end position="21"/>
    </location>
</feature>
<feature type="chain" id="PRO_5039465612" description="Lipoprotein" evidence="2">
    <location>
        <begin position="22"/>
        <end position="197"/>
    </location>
</feature>
<feature type="compositionally biased region" description="Low complexity" evidence="1">
    <location>
        <begin position="27"/>
        <end position="43"/>
    </location>
</feature>
<evidence type="ECO:0008006" key="5">
    <source>
        <dbReference type="Google" id="ProtNLM"/>
    </source>
</evidence>
<dbReference type="EMBL" id="SMRU01000028">
    <property type="protein sequence ID" value="TDF91641.1"/>
    <property type="molecule type" value="Genomic_DNA"/>
</dbReference>
<keyword evidence="4" id="KW-1185">Reference proteome</keyword>
<keyword evidence="2" id="KW-0732">Signal</keyword>